<name>X1TAB5_9ZZZZ</name>
<protein>
    <recommendedName>
        <fullName evidence="2">Transcription elongation factor GreA/GreB C-terminal domain-containing protein</fullName>
    </recommendedName>
</protein>
<comment type="caution">
    <text evidence="1">The sequence shown here is derived from an EMBL/GenBank/DDBJ whole genome shotgun (WGS) entry which is preliminary data.</text>
</comment>
<proteinExistence type="predicted"/>
<dbReference type="AlphaFoldDB" id="X1TAB5"/>
<dbReference type="GO" id="GO:0003677">
    <property type="term" value="F:DNA binding"/>
    <property type="evidence" value="ECO:0007669"/>
    <property type="project" value="InterPro"/>
</dbReference>
<accession>X1TAB5</accession>
<evidence type="ECO:0008006" key="2">
    <source>
        <dbReference type="Google" id="ProtNLM"/>
    </source>
</evidence>
<dbReference type="InterPro" id="IPR036953">
    <property type="entry name" value="GreA/GreB_C_sf"/>
</dbReference>
<sequence length="267" mass="29527">RQYLEVSTDDEEFSRYLRFRLSVIGLRLGRTDLIESNPANLPSADVVNAAVGWGVVEILRHGGLLKEAVEYAYELWRHHPDSLDAHKAVIASFGIPGGPEPCLATPETVDPGAAVQLELVNTSERVWYVIENGPAPSLASGEISSEQALAKQLIGKKKGDQFELEGTDFRGTVIEIADKHVYRLQDCLSNMHKRFPVEAGITPYKLRDLPDGQLDIGPLLRMAEERAEHEASVEQEYKKRQMPLHVYAKVLGGSAFDAVLQRAQSTG</sequence>
<dbReference type="EMBL" id="BARW01022677">
    <property type="protein sequence ID" value="GAI88341.1"/>
    <property type="molecule type" value="Genomic_DNA"/>
</dbReference>
<feature type="non-terminal residue" evidence="1">
    <location>
        <position position="1"/>
    </location>
</feature>
<dbReference type="Gene3D" id="3.10.50.30">
    <property type="entry name" value="Transcription elongation factor, GreA/GreB, C-terminal domain"/>
    <property type="match status" value="1"/>
</dbReference>
<reference evidence="1" key="1">
    <citation type="journal article" date="2014" name="Front. Microbiol.">
        <title>High frequency of phylogenetically diverse reductive dehalogenase-homologous genes in deep subseafloor sedimentary metagenomes.</title>
        <authorList>
            <person name="Kawai M."/>
            <person name="Futagami T."/>
            <person name="Toyoda A."/>
            <person name="Takaki Y."/>
            <person name="Nishi S."/>
            <person name="Hori S."/>
            <person name="Arai W."/>
            <person name="Tsubouchi T."/>
            <person name="Morono Y."/>
            <person name="Uchiyama I."/>
            <person name="Ito T."/>
            <person name="Fujiyama A."/>
            <person name="Inagaki F."/>
            <person name="Takami H."/>
        </authorList>
    </citation>
    <scope>NUCLEOTIDE SEQUENCE</scope>
    <source>
        <strain evidence="1">Expedition CK06-06</strain>
    </source>
</reference>
<dbReference type="SUPFAM" id="SSF54534">
    <property type="entry name" value="FKBP-like"/>
    <property type="match status" value="1"/>
</dbReference>
<feature type="non-terminal residue" evidence="1">
    <location>
        <position position="267"/>
    </location>
</feature>
<evidence type="ECO:0000313" key="1">
    <source>
        <dbReference type="EMBL" id="GAI88341.1"/>
    </source>
</evidence>
<dbReference type="GO" id="GO:0032784">
    <property type="term" value="P:regulation of DNA-templated transcription elongation"/>
    <property type="evidence" value="ECO:0007669"/>
    <property type="project" value="InterPro"/>
</dbReference>
<gene>
    <name evidence="1" type="ORF">S12H4_37775</name>
</gene>
<organism evidence="1">
    <name type="scientific">marine sediment metagenome</name>
    <dbReference type="NCBI Taxonomy" id="412755"/>
    <lineage>
        <taxon>unclassified sequences</taxon>
        <taxon>metagenomes</taxon>
        <taxon>ecological metagenomes</taxon>
    </lineage>
</organism>